<gene>
    <name evidence="2" type="ORF">I79_006256</name>
</gene>
<dbReference type="EMBL" id="JH000192">
    <property type="protein sequence ID" value="EGV96783.1"/>
    <property type="molecule type" value="Genomic_DNA"/>
</dbReference>
<dbReference type="Proteomes" id="UP000001075">
    <property type="component" value="Unassembled WGS sequence"/>
</dbReference>
<feature type="compositionally biased region" description="Polar residues" evidence="1">
    <location>
        <begin position="74"/>
        <end position="84"/>
    </location>
</feature>
<accession>G3H7C6</accession>
<reference evidence="3" key="1">
    <citation type="journal article" date="2011" name="Nat. Biotechnol.">
        <title>The genomic sequence of the Chinese hamster ovary (CHO)-K1 cell line.</title>
        <authorList>
            <person name="Xu X."/>
            <person name="Nagarajan H."/>
            <person name="Lewis N.E."/>
            <person name="Pan S."/>
            <person name="Cai Z."/>
            <person name="Liu X."/>
            <person name="Chen W."/>
            <person name="Xie M."/>
            <person name="Wang W."/>
            <person name="Hammond S."/>
            <person name="Andersen M.R."/>
            <person name="Neff N."/>
            <person name="Passarelli B."/>
            <person name="Koh W."/>
            <person name="Fan H.C."/>
            <person name="Wang J."/>
            <person name="Gui Y."/>
            <person name="Lee K.H."/>
            <person name="Betenbaugh M.J."/>
            <person name="Quake S.R."/>
            <person name="Famili I."/>
            <person name="Palsson B.O."/>
            <person name="Wang J."/>
        </authorList>
    </citation>
    <scope>NUCLEOTIDE SEQUENCE [LARGE SCALE GENOMIC DNA]</scope>
    <source>
        <strain evidence="3">CHO K1 cell line</strain>
    </source>
</reference>
<proteinExistence type="predicted"/>
<sequence length="84" mass="9695">MREAQQQMQQQTWEHLHAKEKKLSNMSKASLKLGQQVDALEGALEWDRKARVKCGKEKLKLEGKLKMDQENAKNPESSSSWQSI</sequence>
<feature type="region of interest" description="Disordered" evidence="1">
    <location>
        <begin position="57"/>
        <end position="84"/>
    </location>
</feature>
<evidence type="ECO:0000313" key="2">
    <source>
        <dbReference type="EMBL" id="EGV96783.1"/>
    </source>
</evidence>
<evidence type="ECO:0000313" key="3">
    <source>
        <dbReference type="Proteomes" id="UP000001075"/>
    </source>
</evidence>
<dbReference type="SUPFAM" id="SSF90257">
    <property type="entry name" value="Myosin rod fragments"/>
    <property type="match status" value="1"/>
</dbReference>
<evidence type="ECO:0000256" key="1">
    <source>
        <dbReference type="SAM" id="MobiDB-lite"/>
    </source>
</evidence>
<name>G3H7C6_CRIGR</name>
<dbReference type="STRING" id="10029.G3H7C6"/>
<dbReference type="AlphaFoldDB" id="G3H7C6"/>
<organism evidence="2 3">
    <name type="scientific">Cricetulus griseus</name>
    <name type="common">Chinese hamster</name>
    <name type="synonym">Cricetulus barabensis griseus</name>
    <dbReference type="NCBI Taxonomy" id="10029"/>
    <lineage>
        <taxon>Eukaryota</taxon>
        <taxon>Metazoa</taxon>
        <taxon>Chordata</taxon>
        <taxon>Craniata</taxon>
        <taxon>Vertebrata</taxon>
        <taxon>Euteleostomi</taxon>
        <taxon>Mammalia</taxon>
        <taxon>Eutheria</taxon>
        <taxon>Euarchontoglires</taxon>
        <taxon>Glires</taxon>
        <taxon>Rodentia</taxon>
        <taxon>Myomorpha</taxon>
        <taxon>Muroidea</taxon>
        <taxon>Cricetidae</taxon>
        <taxon>Cricetinae</taxon>
        <taxon>Cricetulus</taxon>
    </lineage>
</organism>
<dbReference type="InParanoid" id="G3H7C6"/>
<feature type="compositionally biased region" description="Basic and acidic residues" evidence="1">
    <location>
        <begin position="57"/>
        <end position="73"/>
    </location>
</feature>
<protein>
    <submittedName>
        <fullName evidence="2">Myosin-15</fullName>
    </submittedName>
</protein>